<evidence type="ECO:0000313" key="3">
    <source>
        <dbReference type="Proteomes" id="UP001595740"/>
    </source>
</evidence>
<proteinExistence type="predicted"/>
<accession>A0ABV7RR13</accession>
<organism evidence="2 3">
    <name type="scientific">Lysobacter cavernae</name>
    <dbReference type="NCBI Taxonomy" id="1685901"/>
    <lineage>
        <taxon>Bacteria</taxon>
        <taxon>Pseudomonadati</taxon>
        <taxon>Pseudomonadota</taxon>
        <taxon>Gammaproteobacteria</taxon>
        <taxon>Lysobacterales</taxon>
        <taxon>Lysobacteraceae</taxon>
        <taxon>Lysobacter</taxon>
    </lineage>
</organism>
<dbReference type="InterPro" id="IPR036390">
    <property type="entry name" value="WH_DNA-bd_sf"/>
</dbReference>
<dbReference type="InterPro" id="IPR036388">
    <property type="entry name" value="WH-like_DNA-bd_sf"/>
</dbReference>
<dbReference type="InterPro" id="IPR005471">
    <property type="entry name" value="Tscrpt_reg_IclR_N"/>
</dbReference>
<dbReference type="Gene3D" id="1.10.10.10">
    <property type="entry name" value="Winged helix-like DNA-binding domain superfamily/Winged helix DNA-binding domain"/>
    <property type="match status" value="1"/>
</dbReference>
<dbReference type="Proteomes" id="UP001595740">
    <property type="component" value="Unassembled WGS sequence"/>
</dbReference>
<protein>
    <submittedName>
        <fullName evidence="2">Helix-turn-helix domain-containing protein</fullName>
    </submittedName>
</protein>
<evidence type="ECO:0000313" key="2">
    <source>
        <dbReference type="EMBL" id="MFC3551056.1"/>
    </source>
</evidence>
<name>A0ABV7RR13_9GAMM</name>
<feature type="domain" description="HTH iclR-type" evidence="1">
    <location>
        <begin position="6"/>
        <end position="42"/>
    </location>
</feature>
<dbReference type="EMBL" id="JBHRXK010000003">
    <property type="protein sequence ID" value="MFC3551056.1"/>
    <property type="molecule type" value="Genomic_DNA"/>
</dbReference>
<comment type="caution">
    <text evidence="2">The sequence shown here is derived from an EMBL/GenBank/DDBJ whole genome shotgun (WGS) entry which is preliminary data.</text>
</comment>
<keyword evidence="3" id="KW-1185">Reference proteome</keyword>
<reference evidence="3" key="1">
    <citation type="journal article" date="2019" name="Int. J. Syst. Evol. Microbiol.">
        <title>The Global Catalogue of Microorganisms (GCM) 10K type strain sequencing project: providing services to taxonomists for standard genome sequencing and annotation.</title>
        <authorList>
            <consortium name="The Broad Institute Genomics Platform"/>
            <consortium name="The Broad Institute Genome Sequencing Center for Infectious Disease"/>
            <person name="Wu L."/>
            <person name="Ma J."/>
        </authorList>
    </citation>
    <scope>NUCLEOTIDE SEQUENCE [LARGE SCALE GENOMIC DNA]</scope>
    <source>
        <strain evidence="3">KCTC 42875</strain>
    </source>
</reference>
<gene>
    <name evidence="2" type="ORF">ACFOLC_08490</name>
</gene>
<sequence>MSDETALALLRLLAQEDGQSLHRIAKRLGLGVSELQRLLTALGTDPRYDGLDLVEQRRDGELQRLWLTDKGKQLCRTT</sequence>
<dbReference type="Pfam" id="PF09339">
    <property type="entry name" value="HTH_IclR"/>
    <property type="match status" value="1"/>
</dbReference>
<dbReference type="RefSeq" id="WP_386758810.1">
    <property type="nucleotide sequence ID" value="NZ_JBHRXK010000003.1"/>
</dbReference>
<dbReference type="SUPFAM" id="SSF46785">
    <property type="entry name" value="Winged helix' DNA-binding domain"/>
    <property type="match status" value="1"/>
</dbReference>
<evidence type="ECO:0000259" key="1">
    <source>
        <dbReference type="Pfam" id="PF09339"/>
    </source>
</evidence>